<dbReference type="PANTHER" id="PTHR42749:SF1">
    <property type="entry name" value="CELL SHAPE-DETERMINING PROTEIN MREB"/>
    <property type="match status" value="1"/>
</dbReference>
<evidence type="ECO:0000256" key="3">
    <source>
        <dbReference type="ARBA" id="ARBA00022741"/>
    </source>
</evidence>
<dbReference type="AlphaFoldDB" id="A0A3B1CCU3"/>
<name>A0A3B1CCU3_9ZZZZ</name>
<dbReference type="GO" id="GO:0000902">
    <property type="term" value="P:cell morphogenesis"/>
    <property type="evidence" value="ECO:0007669"/>
    <property type="project" value="InterPro"/>
</dbReference>
<dbReference type="HAMAP" id="MF_02207">
    <property type="entry name" value="MreB"/>
    <property type="match status" value="1"/>
</dbReference>
<keyword evidence="5" id="KW-0133">Cell shape</keyword>
<evidence type="ECO:0000256" key="6">
    <source>
        <dbReference type="ARBA" id="ARBA00023458"/>
    </source>
</evidence>
<organism evidence="7">
    <name type="scientific">hydrothermal vent metagenome</name>
    <dbReference type="NCBI Taxonomy" id="652676"/>
    <lineage>
        <taxon>unclassified sequences</taxon>
        <taxon>metagenomes</taxon>
        <taxon>ecological metagenomes</taxon>
    </lineage>
</organism>
<evidence type="ECO:0000256" key="1">
    <source>
        <dbReference type="ARBA" id="ARBA00004496"/>
    </source>
</evidence>
<dbReference type="Pfam" id="PF06723">
    <property type="entry name" value="MreB_Mbl"/>
    <property type="match status" value="1"/>
</dbReference>
<evidence type="ECO:0000313" key="7">
    <source>
        <dbReference type="EMBL" id="VAX22493.1"/>
    </source>
</evidence>
<evidence type="ECO:0000256" key="2">
    <source>
        <dbReference type="ARBA" id="ARBA00022490"/>
    </source>
</evidence>
<dbReference type="PRINTS" id="PR01652">
    <property type="entry name" value="SHAPEPROTEIN"/>
</dbReference>
<dbReference type="InterPro" id="IPR056546">
    <property type="entry name" value="MreB_MamK-like"/>
</dbReference>
<proteinExistence type="inferred from homology"/>
<accession>A0A3B1CCU3</accession>
<dbReference type="GO" id="GO:0008360">
    <property type="term" value="P:regulation of cell shape"/>
    <property type="evidence" value="ECO:0007669"/>
    <property type="project" value="UniProtKB-KW"/>
</dbReference>
<dbReference type="CDD" id="cd10225">
    <property type="entry name" value="ASKHA_NBD_MreB-like"/>
    <property type="match status" value="1"/>
</dbReference>
<dbReference type="Gene3D" id="3.30.420.40">
    <property type="match status" value="2"/>
</dbReference>
<evidence type="ECO:0000256" key="4">
    <source>
        <dbReference type="ARBA" id="ARBA00022840"/>
    </source>
</evidence>
<dbReference type="GO" id="GO:0005737">
    <property type="term" value="C:cytoplasm"/>
    <property type="evidence" value="ECO:0007669"/>
    <property type="project" value="UniProtKB-SubCell"/>
</dbReference>
<dbReference type="InterPro" id="IPR004753">
    <property type="entry name" value="MreB"/>
</dbReference>
<keyword evidence="3" id="KW-0547">Nucleotide-binding</keyword>
<dbReference type="GO" id="GO:0005524">
    <property type="term" value="F:ATP binding"/>
    <property type="evidence" value="ECO:0007669"/>
    <property type="project" value="UniProtKB-KW"/>
</dbReference>
<dbReference type="EMBL" id="UOGA01000226">
    <property type="protein sequence ID" value="VAX22493.1"/>
    <property type="molecule type" value="Genomic_DNA"/>
</dbReference>
<dbReference type="NCBIfam" id="TIGR00904">
    <property type="entry name" value="mreB"/>
    <property type="match status" value="1"/>
</dbReference>
<dbReference type="SUPFAM" id="SSF53067">
    <property type="entry name" value="Actin-like ATPase domain"/>
    <property type="match status" value="2"/>
</dbReference>
<dbReference type="NCBIfam" id="NF010539">
    <property type="entry name" value="PRK13927.1"/>
    <property type="match status" value="1"/>
</dbReference>
<dbReference type="PANTHER" id="PTHR42749">
    <property type="entry name" value="CELL SHAPE-DETERMINING PROTEIN MREB"/>
    <property type="match status" value="1"/>
</dbReference>
<comment type="subcellular location">
    <subcellularLocation>
        <location evidence="1">Cytoplasm</location>
    </subcellularLocation>
</comment>
<keyword evidence="2" id="KW-0963">Cytoplasm</keyword>
<dbReference type="InterPro" id="IPR043129">
    <property type="entry name" value="ATPase_NBD"/>
</dbReference>
<comment type="similarity">
    <text evidence="6">Belongs to the FtsA/MreB family.</text>
</comment>
<sequence length="341" mass="37043">MWLKSLSNFSRADLAMDLGTANSLVYSKGEGIVLNEPSVVALSKTTRQVLAIGSPAKAMFGKTPDDIEVVRPMKDGVIADFDSTRKMVSHFIKSVRKGRFMRKPKIIICVPSGITQVEKKAVIDSALAAGVRQAILVDEPMAAAIGTKMPVGESCGNLIVDIGGGTTEVAIISVYANAYTESVRVAGDEMDEAMVRYIRQNYNLDIGLLEAERIKMEIGSAYQLQNQVETVVSGRDIKNWMPKTITFTDGDVRDAIEEPVKAICEAVRKALENTTPELVTDISQRGIVLAGGGAMIKGLGTRLNKFLNVPVYRAKDPLTAVVRGAGMIMEDWETYKRVAIN</sequence>
<keyword evidence="4" id="KW-0067">ATP-binding</keyword>
<evidence type="ECO:0000256" key="5">
    <source>
        <dbReference type="ARBA" id="ARBA00022960"/>
    </source>
</evidence>
<gene>
    <name evidence="7" type="ORF">MNBD_NITROSPINAE04-1141</name>
</gene>
<reference evidence="7" key="1">
    <citation type="submission" date="2018-06" db="EMBL/GenBank/DDBJ databases">
        <authorList>
            <person name="Zhirakovskaya E."/>
        </authorList>
    </citation>
    <scope>NUCLEOTIDE SEQUENCE</scope>
</reference>
<protein>
    <submittedName>
        <fullName evidence="7">Rod shape-determining protein MreB</fullName>
    </submittedName>
</protein>